<feature type="region of interest" description="Disordered" evidence="1">
    <location>
        <begin position="326"/>
        <end position="346"/>
    </location>
</feature>
<dbReference type="AlphaFoldDB" id="A0A0N0RTP8"/>
<protein>
    <submittedName>
        <fullName evidence="2">Uncharacterized protein</fullName>
    </submittedName>
</protein>
<gene>
    <name evidence="2" type="ORF">ESCO_005356</name>
</gene>
<keyword evidence="3" id="KW-1185">Reference proteome</keyword>
<proteinExistence type="predicted"/>
<dbReference type="STRING" id="150374.A0A0N0RTP8"/>
<dbReference type="EMBL" id="LGSR01000017">
    <property type="protein sequence ID" value="KOS20553.1"/>
    <property type="molecule type" value="Genomic_DNA"/>
</dbReference>
<feature type="compositionally biased region" description="Polar residues" evidence="1">
    <location>
        <begin position="88"/>
        <end position="109"/>
    </location>
</feature>
<reference evidence="2 3" key="1">
    <citation type="submission" date="2015-07" db="EMBL/GenBank/DDBJ databases">
        <title>The genome of the fungus Escovopsis weberi, a specialized disease agent of ant agriculture.</title>
        <authorList>
            <person name="de Man T.J."/>
            <person name="Stajich J.E."/>
            <person name="Kubicek C.P."/>
            <person name="Chenthamara K."/>
            <person name="Atanasova L."/>
            <person name="Druzhinina I.S."/>
            <person name="Birnbaum S."/>
            <person name="Barribeau S.M."/>
            <person name="Teiling C."/>
            <person name="Suen G."/>
            <person name="Currie C."/>
            <person name="Gerardo N.M."/>
        </authorList>
    </citation>
    <scope>NUCLEOTIDE SEQUENCE [LARGE SCALE GENOMIC DNA]</scope>
</reference>
<evidence type="ECO:0000313" key="3">
    <source>
        <dbReference type="Proteomes" id="UP000053831"/>
    </source>
</evidence>
<dbReference type="Proteomes" id="UP000053831">
    <property type="component" value="Unassembled WGS sequence"/>
</dbReference>
<feature type="region of interest" description="Disordered" evidence="1">
    <location>
        <begin position="1"/>
        <end position="151"/>
    </location>
</feature>
<dbReference type="OrthoDB" id="5317787at2759"/>
<evidence type="ECO:0000256" key="1">
    <source>
        <dbReference type="SAM" id="MobiDB-lite"/>
    </source>
</evidence>
<feature type="region of interest" description="Disordered" evidence="1">
    <location>
        <begin position="358"/>
        <end position="387"/>
    </location>
</feature>
<organism evidence="2 3">
    <name type="scientific">Escovopsis weberi</name>
    <dbReference type="NCBI Taxonomy" id="150374"/>
    <lineage>
        <taxon>Eukaryota</taxon>
        <taxon>Fungi</taxon>
        <taxon>Dikarya</taxon>
        <taxon>Ascomycota</taxon>
        <taxon>Pezizomycotina</taxon>
        <taxon>Sordariomycetes</taxon>
        <taxon>Hypocreomycetidae</taxon>
        <taxon>Hypocreales</taxon>
        <taxon>Hypocreaceae</taxon>
        <taxon>Escovopsis</taxon>
    </lineage>
</organism>
<accession>A0A0N0RTP8</accession>
<sequence>MQFYSDELERVVRAKGNKGRPTNETSTSTTAAAANVDRNRVSRSTIRARRYNNPQETSSRVSTKPRARPQPRAAPQPTRPQTAASQTGTSQSRPQSRLQTRPPSRQSLKSAYRTRPTHESSAVSMPRSRVSTKTATTATRPRYQEPDTQSYLSESIYTSLSRASSRDTWEQGNWEEEDLPPAVLYNTAYSTASVATYDSALSDEEETHVNYGFQSDANSSTSSCSAGNPPAVLPPYQCAPMSETASVRSSDPDSFAHLFPSMARLSIRHDERTADGNMNLRVDTIVPDPSSRRRRPIAIQLFHLRMHDLARRDFSLRRYCRDSGREVCNSKGATPRNPNDPRPGFQQSVTTAIRSMKTSFRRSTNSGGGSPVAGGSPDPRRPSLNSNGSWKCLSAADAADENADDATKLPAQRPIPANTIKLEFSNYARVEIVRHRHKAYEFEWWGHRYAWRRVVDKGCLGKIAYHLIRDNQGPPVAVIVPEGRSPTQIEADNNAGSWIPPCHMWINDRSIIEVMTDIADVVVATGLMALVDDCIRQRWPAKRPKTAVAAAGVQQAPASSRPVSQHAPVADPARPKTFMHSLFQRQHRMPSQHAYGPLRIRNAVTVY</sequence>
<feature type="compositionally biased region" description="Low complexity" evidence="1">
    <location>
        <begin position="25"/>
        <end position="34"/>
    </location>
</feature>
<feature type="compositionally biased region" description="Polar residues" evidence="1">
    <location>
        <begin position="52"/>
        <end position="62"/>
    </location>
</feature>
<name>A0A0N0RTP8_ESCWE</name>
<comment type="caution">
    <text evidence="2">The sequence shown here is derived from an EMBL/GenBank/DDBJ whole genome shotgun (WGS) entry which is preliminary data.</text>
</comment>
<feature type="compositionally biased region" description="Polar residues" evidence="1">
    <location>
        <begin position="119"/>
        <end position="139"/>
    </location>
</feature>
<evidence type="ECO:0000313" key="2">
    <source>
        <dbReference type="EMBL" id="KOS20553.1"/>
    </source>
</evidence>